<evidence type="ECO:0008006" key="5">
    <source>
        <dbReference type="Google" id="ProtNLM"/>
    </source>
</evidence>
<evidence type="ECO:0000256" key="2">
    <source>
        <dbReference type="SAM" id="SignalP"/>
    </source>
</evidence>
<feature type="compositionally biased region" description="Polar residues" evidence="1">
    <location>
        <begin position="611"/>
        <end position="620"/>
    </location>
</feature>
<feature type="chain" id="PRO_5046572616" description="PDZ domain-containing protein" evidence="2">
    <location>
        <begin position="32"/>
        <end position="620"/>
    </location>
</feature>
<evidence type="ECO:0000256" key="1">
    <source>
        <dbReference type="SAM" id="MobiDB-lite"/>
    </source>
</evidence>
<sequence>MSHSVSVLAQARCSLLFAGCLSLSLPSCVCASCICTSPRSSAMWRAVFAALLLGERLEVSQALTARTDSLLRSNMFLDLDHAERFESRLSMELGGTSELESQDMLGTTLSPEDRVRAHSRKFEAEFVVELNMTEAHERGAKLGIIINRNADFEAATIYKVQKVGLIEEWNRAHPGKDVHVGDELVQVNDIQWHANTETFMNRIKGQFIAGRKQVAGASDILRLYIQRPRVWKHKRFALQREDMHDKKYAADFVAEIPMDGIVDDMKYAAEIVGNTTLTSMDELMGWTLGFKRHGDWQPATIRKIERHGALAKWNKKNADKLILEGDEILKVDKVLWQHNSTTFMKNLKRHFKATLEANSSDPSWSVVLAVRRPRPVQNAFDETHPVQEIVSWSRTNNSVALRFNKSGETNLLGWKLSPGAKSATGVDGPVLVEKVRGTGLVAEWNAENPDKAINSSDQIVTLNGVAWDKYASAQEFYDAVQTALTAAIHAGPAGDAVQLTLERPVRSVQHYRQNMEHGVHTVYHVHATTTPAPEVGTDTADQQVHAKDDSADVTGATDDEKPVGAEEDSDGVIGATEDDDKAVGAEDDSDGVIGASEDDDKAAGAQEDSGGATSASEDDP</sequence>
<feature type="region of interest" description="Disordered" evidence="1">
    <location>
        <begin position="531"/>
        <end position="620"/>
    </location>
</feature>
<dbReference type="EMBL" id="CAUYUJ010008526">
    <property type="protein sequence ID" value="CAK0824191.1"/>
    <property type="molecule type" value="Genomic_DNA"/>
</dbReference>
<keyword evidence="4" id="KW-1185">Reference proteome</keyword>
<organism evidence="3 4">
    <name type="scientific">Prorocentrum cordatum</name>
    <dbReference type="NCBI Taxonomy" id="2364126"/>
    <lineage>
        <taxon>Eukaryota</taxon>
        <taxon>Sar</taxon>
        <taxon>Alveolata</taxon>
        <taxon>Dinophyceae</taxon>
        <taxon>Prorocentrales</taxon>
        <taxon>Prorocentraceae</taxon>
        <taxon>Prorocentrum</taxon>
    </lineage>
</organism>
<evidence type="ECO:0000313" key="3">
    <source>
        <dbReference type="EMBL" id="CAK0824191.1"/>
    </source>
</evidence>
<protein>
    <recommendedName>
        <fullName evidence="5">PDZ domain-containing protein</fullName>
    </recommendedName>
</protein>
<proteinExistence type="predicted"/>
<dbReference type="Proteomes" id="UP001189429">
    <property type="component" value="Unassembled WGS sequence"/>
</dbReference>
<comment type="caution">
    <text evidence="3">The sequence shown here is derived from an EMBL/GenBank/DDBJ whole genome shotgun (WGS) entry which is preliminary data.</text>
</comment>
<gene>
    <name evidence="3" type="ORF">PCOR1329_LOCUS24661</name>
</gene>
<reference evidence="3" key="1">
    <citation type="submission" date="2023-10" db="EMBL/GenBank/DDBJ databases">
        <authorList>
            <person name="Chen Y."/>
            <person name="Shah S."/>
            <person name="Dougan E. K."/>
            <person name="Thang M."/>
            <person name="Chan C."/>
        </authorList>
    </citation>
    <scope>NUCLEOTIDE SEQUENCE [LARGE SCALE GENOMIC DNA]</scope>
</reference>
<feature type="signal peptide" evidence="2">
    <location>
        <begin position="1"/>
        <end position="31"/>
    </location>
</feature>
<name>A0ABN9S3S8_9DINO</name>
<accession>A0ABN9S3S8</accession>
<keyword evidence="2" id="KW-0732">Signal</keyword>
<evidence type="ECO:0000313" key="4">
    <source>
        <dbReference type="Proteomes" id="UP001189429"/>
    </source>
</evidence>
<feature type="compositionally biased region" description="Acidic residues" evidence="1">
    <location>
        <begin position="565"/>
        <end position="600"/>
    </location>
</feature>